<evidence type="ECO:0000256" key="1">
    <source>
        <dbReference type="SAM" id="MobiDB-lite"/>
    </source>
</evidence>
<comment type="caution">
    <text evidence="2">The sequence shown here is derived from an EMBL/GenBank/DDBJ whole genome shotgun (WGS) entry which is preliminary data.</text>
</comment>
<feature type="compositionally biased region" description="Low complexity" evidence="1">
    <location>
        <begin position="70"/>
        <end position="99"/>
    </location>
</feature>
<feature type="region of interest" description="Disordered" evidence="1">
    <location>
        <begin position="1"/>
        <end position="100"/>
    </location>
</feature>
<keyword evidence="3" id="KW-1185">Reference proteome</keyword>
<organism evidence="2 3">
    <name type="scientific">Diplodia intermedia</name>
    <dbReference type="NCBI Taxonomy" id="856260"/>
    <lineage>
        <taxon>Eukaryota</taxon>
        <taxon>Fungi</taxon>
        <taxon>Dikarya</taxon>
        <taxon>Ascomycota</taxon>
        <taxon>Pezizomycotina</taxon>
        <taxon>Dothideomycetes</taxon>
        <taxon>Dothideomycetes incertae sedis</taxon>
        <taxon>Botryosphaeriales</taxon>
        <taxon>Botryosphaeriaceae</taxon>
        <taxon>Diplodia</taxon>
    </lineage>
</organism>
<evidence type="ECO:0000313" key="2">
    <source>
        <dbReference type="EMBL" id="KAL1637682.1"/>
    </source>
</evidence>
<feature type="compositionally biased region" description="Acidic residues" evidence="1">
    <location>
        <begin position="266"/>
        <end position="293"/>
    </location>
</feature>
<feature type="region of interest" description="Disordered" evidence="1">
    <location>
        <begin position="193"/>
        <end position="251"/>
    </location>
</feature>
<accession>A0ABR3TDU3</accession>
<reference evidence="2 3" key="1">
    <citation type="journal article" date="2023" name="Plant Dis.">
        <title>First Report of Diplodia intermedia Causing Canker and Dieback Diseases on Apple Trees in Canada.</title>
        <authorList>
            <person name="Ellouze W."/>
            <person name="Ilyukhin E."/>
            <person name="Sulman M."/>
            <person name="Ali S."/>
        </authorList>
    </citation>
    <scope>NUCLEOTIDE SEQUENCE [LARGE SCALE GENOMIC DNA]</scope>
    <source>
        <strain evidence="2 3">M45-28</strain>
    </source>
</reference>
<dbReference type="EMBL" id="JAKEKT020000086">
    <property type="protein sequence ID" value="KAL1637682.1"/>
    <property type="molecule type" value="Genomic_DNA"/>
</dbReference>
<feature type="region of interest" description="Disordered" evidence="1">
    <location>
        <begin position="121"/>
        <end position="154"/>
    </location>
</feature>
<feature type="region of interest" description="Disordered" evidence="1">
    <location>
        <begin position="266"/>
        <end position="322"/>
    </location>
</feature>
<name>A0ABR3TDU3_9PEZI</name>
<protein>
    <submittedName>
        <fullName evidence="2">Uncharacterized protein</fullName>
    </submittedName>
</protein>
<evidence type="ECO:0000313" key="3">
    <source>
        <dbReference type="Proteomes" id="UP001521184"/>
    </source>
</evidence>
<dbReference type="Proteomes" id="UP001521184">
    <property type="component" value="Unassembled WGS sequence"/>
</dbReference>
<feature type="compositionally biased region" description="Low complexity" evidence="1">
    <location>
        <begin position="121"/>
        <end position="138"/>
    </location>
</feature>
<gene>
    <name evidence="2" type="ORF">SLS58_009212</name>
</gene>
<feature type="compositionally biased region" description="Low complexity" evidence="1">
    <location>
        <begin position="193"/>
        <end position="206"/>
    </location>
</feature>
<proteinExistence type="predicted"/>
<sequence>MPPSRPPSSSPSKKSTAGGNTKLALPRKSVPAPLTRLKFIPQRPPAADRRQLPASLAQAGPNRATTIKMASPSKRPAAAAPAADPSPSPSSASSALSPGGAAGLRKLRLLNASTADLPGAAAAAAAAATAAAATTTGPPARPTPPSRLPLAACPLPPLPPAAYIPAGTRRIVSAPLAVPRARPSLAAAAAATATATATATAAAAPAAAPPRRRPRRPIPNFSRPLSGEGGRGSWPQRSSSLPVPPRGPVGVALSEPLLHRLEMLAEEDLVPFVGEEEEDDDDDEDEDEEDEEGGGGVWPLPGGRERADKPLPPLPTVLKKDE</sequence>